<keyword evidence="1" id="KW-0812">Transmembrane</keyword>
<evidence type="ECO:0000313" key="2">
    <source>
        <dbReference type="EMBL" id="THH36911.1"/>
    </source>
</evidence>
<dbReference type="OrthoDB" id="6168710at2"/>
<reference evidence="2 3" key="1">
    <citation type="submission" date="2019-04" db="EMBL/GenBank/DDBJ databases">
        <title>Shimia ponticola sp. nov., isolated from seawater.</title>
        <authorList>
            <person name="Kim Y.-O."/>
            <person name="Yoon J.-H."/>
        </authorList>
    </citation>
    <scope>NUCLEOTIDE SEQUENCE [LARGE SCALE GENOMIC DNA]</scope>
    <source>
        <strain evidence="2 3">MYP11</strain>
    </source>
</reference>
<comment type="caution">
    <text evidence="2">The sequence shown here is derived from an EMBL/GenBank/DDBJ whole genome shotgun (WGS) entry which is preliminary data.</text>
</comment>
<sequence length="99" mass="10117">MIALDWAAFGIGGAAGIAMSVVFFAGLALGMRRALQGGHAVRTLAISAALRISALLGAGWLVATHVGPWGFAGYGLAFFLCRHIATVIARAPQPEGSPK</sequence>
<evidence type="ECO:0000313" key="3">
    <source>
        <dbReference type="Proteomes" id="UP000306602"/>
    </source>
</evidence>
<protein>
    <submittedName>
        <fullName evidence="2">ATP synthase subunit AtpR</fullName>
    </submittedName>
</protein>
<feature type="transmembrane region" description="Helical" evidence="1">
    <location>
        <begin position="6"/>
        <end position="29"/>
    </location>
</feature>
<name>A0A4S4NFL1_9RHOB</name>
<evidence type="ECO:0000256" key="1">
    <source>
        <dbReference type="SAM" id="Phobius"/>
    </source>
</evidence>
<keyword evidence="1" id="KW-0472">Membrane</keyword>
<feature type="transmembrane region" description="Helical" evidence="1">
    <location>
        <begin position="69"/>
        <end position="89"/>
    </location>
</feature>
<dbReference type="Proteomes" id="UP000306602">
    <property type="component" value="Unassembled WGS sequence"/>
</dbReference>
<gene>
    <name evidence="2" type="ORF">E4Z66_08190</name>
</gene>
<dbReference type="AlphaFoldDB" id="A0A4S4NFL1"/>
<proteinExistence type="predicted"/>
<keyword evidence="1" id="KW-1133">Transmembrane helix</keyword>
<keyword evidence="3" id="KW-1185">Reference proteome</keyword>
<dbReference type="RefSeq" id="WP_136462509.1">
    <property type="nucleotide sequence ID" value="NZ_SRKY01000002.1"/>
</dbReference>
<organism evidence="2 3">
    <name type="scientific">Aliishimia ponticola</name>
    <dbReference type="NCBI Taxonomy" id="2499833"/>
    <lineage>
        <taxon>Bacteria</taxon>
        <taxon>Pseudomonadati</taxon>
        <taxon>Pseudomonadota</taxon>
        <taxon>Alphaproteobacteria</taxon>
        <taxon>Rhodobacterales</taxon>
        <taxon>Paracoccaceae</taxon>
        <taxon>Aliishimia</taxon>
    </lineage>
</organism>
<accession>A0A4S4NFL1</accession>
<dbReference type="EMBL" id="SRKY01000002">
    <property type="protein sequence ID" value="THH36911.1"/>
    <property type="molecule type" value="Genomic_DNA"/>
</dbReference>